<dbReference type="Pfam" id="PF05016">
    <property type="entry name" value="ParE_toxin"/>
    <property type="match status" value="1"/>
</dbReference>
<dbReference type="AlphaFoldDB" id="A0A2G1VW47"/>
<evidence type="ECO:0000313" key="2">
    <source>
        <dbReference type="EMBL" id="PHQ30830.1"/>
    </source>
</evidence>
<comment type="caution">
    <text evidence="2">The sequence shown here is derived from an EMBL/GenBank/DDBJ whole genome shotgun (WGS) entry which is preliminary data.</text>
</comment>
<gene>
    <name evidence="2" type="ORF">CJ305_00960</name>
</gene>
<evidence type="ECO:0000256" key="1">
    <source>
        <dbReference type="ARBA" id="ARBA00022649"/>
    </source>
</evidence>
<proteinExistence type="predicted"/>
<dbReference type="Gene3D" id="3.30.2310.20">
    <property type="entry name" value="RelE-like"/>
    <property type="match status" value="1"/>
</dbReference>
<keyword evidence="1" id="KW-1277">Toxin-antitoxin system</keyword>
<organism evidence="2 3">
    <name type="scientific">Leeuwenhoekiella nanhaiensis</name>
    <dbReference type="NCBI Taxonomy" id="1655491"/>
    <lineage>
        <taxon>Bacteria</taxon>
        <taxon>Pseudomonadati</taxon>
        <taxon>Bacteroidota</taxon>
        <taxon>Flavobacteriia</taxon>
        <taxon>Flavobacteriales</taxon>
        <taxon>Flavobacteriaceae</taxon>
        <taxon>Leeuwenhoekiella</taxon>
    </lineage>
</organism>
<sequence>MKYRVILLPKVLEDLKEAKKWYATINPTLAKDFKIQVNKEIDYIAEFPEHYQRRYKELRQSLVARFPYSIFYLVQDDQKQLVVFAVLHFRRNPELARKRIK</sequence>
<evidence type="ECO:0000313" key="3">
    <source>
        <dbReference type="Proteomes" id="UP000229433"/>
    </source>
</evidence>
<dbReference type="InterPro" id="IPR035093">
    <property type="entry name" value="RelE/ParE_toxin_dom_sf"/>
</dbReference>
<keyword evidence="3" id="KW-1185">Reference proteome</keyword>
<reference evidence="2 3" key="1">
    <citation type="submission" date="2017-08" db="EMBL/GenBank/DDBJ databases">
        <title>The whole genome shortgun sequences of strain Leeuwenhoekiella nanhaiensis G18 from the South China Sea.</title>
        <authorList>
            <person name="Liu Q."/>
        </authorList>
    </citation>
    <scope>NUCLEOTIDE SEQUENCE [LARGE SCALE GENOMIC DNA]</scope>
    <source>
        <strain evidence="2 3">G18</strain>
    </source>
</reference>
<protein>
    <submittedName>
        <fullName evidence="2">Plasmid stabilization protein</fullName>
    </submittedName>
</protein>
<dbReference type="EMBL" id="NQXA01000001">
    <property type="protein sequence ID" value="PHQ30830.1"/>
    <property type="molecule type" value="Genomic_DNA"/>
</dbReference>
<dbReference type="Proteomes" id="UP000229433">
    <property type="component" value="Unassembled WGS sequence"/>
</dbReference>
<accession>A0A2G1VW47</accession>
<dbReference type="InterPro" id="IPR007712">
    <property type="entry name" value="RelE/ParE_toxin"/>
</dbReference>
<dbReference type="SUPFAM" id="SSF143011">
    <property type="entry name" value="RelE-like"/>
    <property type="match status" value="1"/>
</dbReference>
<name>A0A2G1VW47_9FLAO</name>
<dbReference type="OrthoDB" id="595476at2"/>